<sequence>MNFEQSDVFYLKLKIKEQQNSLHFKDQGQDITSIRVIKQKIIDQQEKNQNIQNLVQAISKLYYAMYQIKDKRNLIMIHTGNIDFEKQKQFLDAIKTLIDQKQDFIQQLCQNEQKKYMNANNWTNNILSQQNEFFDFFYQISQASHQIKRQFFEQNKNHLMILQQNQNENFNKFLFTFCFIQNIKLEYEQDQEQKQEQSMFTSQSQNIDKDQNNENKEQYDHREMRNLYISISSDIKQQDIDFWSIYMKDYKDKNHLLILHPLDQSSNKKMNLKDSKLKNNTKNEFIAPIIYSNKIEYYQMKMIYKSILDQQIYNLNPDCIYLEYLLSQEFKLDLKALEYLIRQLQKRAKLIIHFRISLKEKFSEYELFNNLNAIVMGLQGFKNQEKTFLREIEYENIVNWTFQMISIYEKSNRNINISLQSEMQLMQIQVQNLKKIFGCLSNQYKFQWIENDNFQSQIYQHLVFRDAIILYDKINGDIFYYNRKLRNSDSFHLQINFKKIYLKQGLIEPSIIVLQNYLLIIYGYFKNNQFSNQILVFDLQNQCQNSITMNRDEEYAQFKHTYYENQSCEAIVNRIKNRRGPQICNNNFFDENNKNYMSFILIGGEGRESNVIMNIIEVVILDLRNQKFCSFIINKSQLCKSSSLKPWPFQMVLEGKQNCICFYLVLNGNQTNKLNYFSFPKNPQYLKQAQLLVQQQNSFQLFILPITLMQELIVQIDQLFDDCKCQYFDEMQSEENCFVWKILITRFVLFHHSIINHPIFARFQNRLILLQNNKFLQICFQIKIKLFLQVQDQNSQNYSDSRVEIDCKILEVLQQNND</sequence>
<protein>
    <submittedName>
        <fullName evidence="2">Uncharacterized protein</fullName>
    </submittedName>
</protein>
<organism evidence="2 3">
    <name type="scientific">Paramecium sonneborni</name>
    <dbReference type="NCBI Taxonomy" id="65129"/>
    <lineage>
        <taxon>Eukaryota</taxon>
        <taxon>Sar</taxon>
        <taxon>Alveolata</taxon>
        <taxon>Ciliophora</taxon>
        <taxon>Intramacronucleata</taxon>
        <taxon>Oligohymenophorea</taxon>
        <taxon>Peniculida</taxon>
        <taxon>Parameciidae</taxon>
        <taxon>Paramecium</taxon>
    </lineage>
</organism>
<name>A0A8S1LMC0_9CILI</name>
<dbReference type="OrthoDB" id="306884at2759"/>
<gene>
    <name evidence="2" type="ORF">PSON_ATCC_30995.1.T0250235</name>
</gene>
<dbReference type="AlphaFoldDB" id="A0A8S1LMC0"/>
<reference evidence="2" key="1">
    <citation type="submission" date="2021-01" db="EMBL/GenBank/DDBJ databases">
        <authorList>
            <consortium name="Genoscope - CEA"/>
            <person name="William W."/>
        </authorList>
    </citation>
    <scope>NUCLEOTIDE SEQUENCE</scope>
</reference>
<proteinExistence type="predicted"/>
<feature type="region of interest" description="Disordered" evidence="1">
    <location>
        <begin position="194"/>
        <end position="215"/>
    </location>
</feature>
<keyword evidence="3" id="KW-1185">Reference proteome</keyword>
<evidence type="ECO:0000313" key="2">
    <source>
        <dbReference type="EMBL" id="CAD8069368.1"/>
    </source>
</evidence>
<accession>A0A8S1LMC0</accession>
<comment type="caution">
    <text evidence="2">The sequence shown here is derived from an EMBL/GenBank/DDBJ whole genome shotgun (WGS) entry which is preliminary data.</text>
</comment>
<evidence type="ECO:0000256" key="1">
    <source>
        <dbReference type="SAM" id="MobiDB-lite"/>
    </source>
</evidence>
<dbReference type="Proteomes" id="UP000692954">
    <property type="component" value="Unassembled WGS sequence"/>
</dbReference>
<evidence type="ECO:0000313" key="3">
    <source>
        <dbReference type="Proteomes" id="UP000692954"/>
    </source>
</evidence>
<dbReference type="EMBL" id="CAJJDN010000025">
    <property type="protein sequence ID" value="CAD8069368.1"/>
    <property type="molecule type" value="Genomic_DNA"/>
</dbReference>